<evidence type="ECO:0000313" key="9">
    <source>
        <dbReference type="Proteomes" id="UP001218579"/>
    </source>
</evidence>
<evidence type="ECO:0000256" key="1">
    <source>
        <dbReference type="ARBA" id="ARBA00004442"/>
    </source>
</evidence>
<reference evidence="8 9" key="1">
    <citation type="submission" date="2023-01" db="EMBL/GenBank/DDBJ databases">
        <title>Novel species of the genus Asticcacaulis isolated from rivers.</title>
        <authorList>
            <person name="Lu H."/>
        </authorList>
    </citation>
    <scope>NUCLEOTIDE SEQUENCE [LARGE SCALE GENOMIC DNA]</scope>
    <source>
        <strain evidence="8 9">LKC15W</strain>
    </source>
</reference>
<sequence length="898" mass="99598">MFTTFKNRNLMAVTLLATTALASTLTVATASADAAADEDVTEVTVTGRRPIAESEASALKAQRASDSLVSIIAADDVGDLPDQNIAFAVGRLPGVAIERDQGQARYVNLRGAPNYWTTLSFDGLSVVSPEGRASRFDNIPSAIASQISVQKALVPSMPGDAVAGNVDIRTRRAFDYNGQKITGKLAAGRVELGEGNEYDSSLVYSNIFLDGKLGVVVQGSYYKREMATENWETDPYLTVNAADIRKRFAQETKNKHYRLIRENYSASTRLDYKFNDNHQVFFSTINTVFHDDELRDQFIFQLNQGTNAAGQSYTSTNFVTGNDPKFGTVYGARISARVTYRDNDDRMSTNTFGGEHKFGKLDASWRLNYTWADNTGDNPLEIRFQSPSTFTARPTVVYDFRDGDSNIATLYRTTGTTSARTQGAQVQNVEDFAMPMSQATRQNASETTEAYTAKVDFDYETELFGRETKIEFGGLYTMREKKNEVFNGTGALSTTATYSSIAQNGDYLGEQRLGYTFRYTDRQKAYDLLNSSAGANNLVYSIPDYWNVGEDIAAGYLMATTQFDWGNVVYGARVEQIKNTGKAYVDFDTSSALNYRLVETESDETLFYPSIHLNWNVSDDLKARFGVTTSASRADYDDMRPNFTIDDTLDEITGGNPDAKPEKQVGFDAYLEWYQPNTFISAGLFYKDITDVLLRRKVTFGRTDLNTPGFDRSTYGYNTVDNGGDGYLQGAEIYYSGNISPWVQDAGLPTWMEGFGAKASATFTQSEVKLLAVGTSPARNINVQGSSDAIYNVQATYEKYGLTVRLAYQYRTPWGQSVGDYTTVGGALVPSGNGDIFWDADEEVDFSARYQVNKNFEVFFDGSNLTNQGAKRYADSVGNPIEFEKFGRRFVGGVRFNF</sequence>
<dbReference type="InterPro" id="IPR010104">
    <property type="entry name" value="TonB_rcpt_bac"/>
</dbReference>
<comment type="subcellular location">
    <subcellularLocation>
        <location evidence="1 4">Cell outer membrane</location>
    </subcellularLocation>
</comment>
<keyword evidence="3" id="KW-0998">Cell outer membrane</keyword>
<evidence type="ECO:0000256" key="5">
    <source>
        <dbReference type="SAM" id="SignalP"/>
    </source>
</evidence>
<dbReference type="PANTHER" id="PTHR40980">
    <property type="entry name" value="PLUG DOMAIN-CONTAINING PROTEIN"/>
    <property type="match status" value="1"/>
</dbReference>
<dbReference type="Gene3D" id="2.40.170.20">
    <property type="entry name" value="TonB-dependent receptor, beta-barrel domain"/>
    <property type="match status" value="1"/>
</dbReference>
<proteinExistence type="inferred from homology"/>
<dbReference type="SUPFAM" id="SSF56935">
    <property type="entry name" value="Porins"/>
    <property type="match status" value="1"/>
</dbReference>
<dbReference type="RefSeq" id="WP_272743555.1">
    <property type="nucleotide sequence ID" value="NZ_JAQQKV010000001.1"/>
</dbReference>
<comment type="caution">
    <text evidence="8">The sequence shown here is derived from an EMBL/GenBank/DDBJ whole genome shotgun (WGS) entry which is preliminary data.</text>
</comment>
<dbReference type="PANTHER" id="PTHR40980:SF4">
    <property type="entry name" value="TONB-DEPENDENT RECEPTOR-LIKE BETA-BARREL DOMAIN-CONTAINING PROTEIN"/>
    <property type="match status" value="1"/>
</dbReference>
<evidence type="ECO:0000259" key="7">
    <source>
        <dbReference type="Pfam" id="PF07715"/>
    </source>
</evidence>
<keyword evidence="8" id="KW-0675">Receptor</keyword>
<feature type="domain" description="TonB-dependent receptor-like beta-barrel" evidence="6">
    <location>
        <begin position="413"/>
        <end position="865"/>
    </location>
</feature>
<dbReference type="Proteomes" id="UP001218579">
    <property type="component" value="Unassembled WGS sequence"/>
</dbReference>
<evidence type="ECO:0000313" key="8">
    <source>
        <dbReference type="EMBL" id="MDC7675243.1"/>
    </source>
</evidence>
<accession>A0ABT5HGC9</accession>
<keyword evidence="9" id="KW-1185">Reference proteome</keyword>
<dbReference type="Pfam" id="PF00593">
    <property type="entry name" value="TonB_dep_Rec_b-barrel"/>
    <property type="match status" value="1"/>
</dbReference>
<evidence type="ECO:0000256" key="3">
    <source>
        <dbReference type="ARBA" id="ARBA00023237"/>
    </source>
</evidence>
<feature type="signal peptide" evidence="5">
    <location>
        <begin position="1"/>
        <end position="22"/>
    </location>
</feature>
<feature type="chain" id="PRO_5047373088" evidence="5">
    <location>
        <begin position="23"/>
        <end position="898"/>
    </location>
</feature>
<dbReference type="EMBL" id="JAQQKV010000001">
    <property type="protein sequence ID" value="MDC7675243.1"/>
    <property type="molecule type" value="Genomic_DNA"/>
</dbReference>
<dbReference type="Gene3D" id="2.170.130.10">
    <property type="entry name" value="TonB-dependent receptor, plug domain"/>
    <property type="match status" value="1"/>
</dbReference>
<dbReference type="InterPro" id="IPR037066">
    <property type="entry name" value="Plug_dom_sf"/>
</dbReference>
<keyword evidence="5" id="KW-0732">Signal</keyword>
<dbReference type="Pfam" id="PF07715">
    <property type="entry name" value="Plug"/>
    <property type="match status" value="1"/>
</dbReference>
<protein>
    <submittedName>
        <fullName evidence="8">TonB-dependent receptor</fullName>
    </submittedName>
</protein>
<comment type="similarity">
    <text evidence="4">Belongs to the TonB-dependent receptor family.</text>
</comment>
<dbReference type="InterPro" id="IPR000531">
    <property type="entry name" value="Beta-barrel_TonB"/>
</dbReference>
<keyword evidence="4" id="KW-0798">TonB box</keyword>
<dbReference type="NCBIfam" id="TIGR01782">
    <property type="entry name" value="TonB-Xanth-Caul"/>
    <property type="match status" value="1"/>
</dbReference>
<name>A0ABT5HGC9_9CAUL</name>
<dbReference type="InterPro" id="IPR012910">
    <property type="entry name" value="Plug_dom"/>
</dbReference>
<feature type="domain" description="TonB-dependent receptor plug" evidence="7">
    <location>
        <begin position="63"/>
        <end position="164"/>
    </location>
</feature>
<gene>
    <name evidence="8" type="ORF">PQU98_03825</name>
</gene>
<keyword evidence="2 4" id="KW-0472">Membrane</keyword>
<evidence type="ECO:0000256" key="4">
    <source>
        <dbReference type="RuleBase" id="RU003357"/>
    </source>
</evidence>
<dbReference type="InterPro" id="IPR036942">
    <property type="entry name" value="Beta-barrel_TonB_sf"/>
</dbReference>
<organism evidence="8 9">
    <name type="scientific">Asticcacaulis machinosus</name>
    <dbReference type="NCBI Taxonomy" id="2984211"/>
    <lineage>
        <taxon>Bacteria</taxon>
        <taxon>Pseudomonadati</taxon>
        <taxon>Pseudomonadota</taxon>
        <taxon>Alphaproteobacteria</taxon>
        <taxon>Caulobacterales</taxon>
        <taxon>Caulobacteraceae</taxon>
        <taxon>Asticcacaulis</taxon>
    </lineage>
</organism>
<evidence type="ECO:0000256" key="2">
    <source>
        <dbReference type="ARBA" id="ARBA00023136"/>
    </source>
</evidence>
<evidence type="ECO:0000259" key="6">
    <source>
        <dbReference type="Pfam" id="PF00593"/>
    </source>
</evidence>